<protein>
    <recommendedName>
        <fullName evidence="10">L-threonylcarbamoyladenylate synthase</fullName>
        <ecNumber evidence="3">2.7.7.87</ecNumber>
    </recommendedName>
    <alternativeName>
        <fullName evidence="10">L-threonylcarbamoyladenylate synthase</fullName>
    </alternativeName>
</protein>
<evidence type="ECO:0000256" key="10">
    <source>
        <dbReference type="ARBA" id="ARBA00029774"/>
    </source>
</evidence>
<sequence length="191" mass="20967">MVKKRLSSDIPGSIEKAATILANNGIIIYPTDTLYGFGCDATNEKAIIKLNKLKNRTSPMSVLAPNKETASGWMDIPENEKILPLGKLGGATTIVIPVKEGIVHPSIQGKNHSLGIRIPNHPFCDQLSMEFKKPITTTSVNRKGVHPMSDPEIIIEEFENEIDLFLEDGIIEGKGSTVYKYENGALKILRL</sequence>
<dbReference type="GO" id="GO:0061710">
    <property type="term" value="F:L-threonylcarbamoyladenylate synthase"/>
    <property type="evidence" value="ECO:0007669"/>
    <property type="project" value="UniProtKB-EC"/>
</dbReference>
<dbReference type="PROSITE" id="PS51163">
    <property type="entry name" value="YRDC"/>
    <property type="match status" value="1"/>
</dbReference>
<dbReference type="InterPro" id="IPR050156">
    <property type="entry name" value="TC-AMP_synthase_SUA5"/>
</dbReference>
<dbReference type="PANTHER" id="PTHR17490:SF16">
    <property type="entry name" value="THREONYLCARBAMOYL-AMP SYNTHASE"/>
    <property type="match status" value="1"/>
</dbReference>
<dbReference type="GO" id="GO:0005524">
    <property type="term" value="F:ATP binding"/>
    <property type="evidence" value="ECO:0007669"/>
    <property type="project" value="UniProtKB-KW"/>
</dbReference>
<accession>A0A381UFW5</accession>
<dbReference type="InterPro" id="IPR017945">
    <property type="entry name" value="DHBP_synth_RibB-like_a/b_dom"/>
</dbReference>
<evidence type="ECO:0000256" key="7">
    <source>
        <dbReference type="ARBA" id="ARBA00022695"/>
    </source>
</evidence>
<evidence type="ECO:0000256" key="1">
    <source>
        <dbReference type="ARBA" id="ARBA00004496"/>
    </source>
</evidence>
<dbReference type="GO" id="GO:0008033">
    <property type="term" value="P:tRNA processing"/>
    <property type="evidence" value="ECO:0007669"/>
    <property type="project" value="UniProtKB-KW"/>
</dbReference>
<keyword evidence="7" id="KW-0548">Nucleotidyltransferase</keyword>
<evidence type="ECO:0000256" key="5">
    <source>
        <dbReference type="ARBA" id="ARBA00022679"/>
    </source>
</evidence>
<dbReference type="Gene3D" id="3.90.870.10">
    <property type="entry name" value="DHBP synthase"/>
    <property type="match status" value="1"/>
</dbReference>
<dbReference type="NCBIfam" id="TIGR00057">
    <property type="entry name" value="L-threonylcarbamoyladenylate synthase"/>
    <property type="match status" value="1"/>
</dbReference>
<comment type="subcellular location">
    <subcellularLocation>
        <location evidence="1">Cytoplasm</location>
    </subcellularLocation>
</comment>
<organism evidence="13">
    <name type="scientific">marine metagenome</name>
    <dbReference type="NCBI Taxonomy" id="408172"/>
    <lineage>
        <taxon>unclassified sequences</taxon>
        <taxon>metagenomes</taxon>
        <taxon>ecological metagenomes</taxon>
    </lineage>
</organism>
<evidence type="ECO:0000256" key="11">
    <source>
        <dbReference type="ARBA" id="ARBA00048366"/>
    </source>
</evidence>
<evidence type="ECO:0000256" key="2">
    <source>
        <dbReference type="ARBA" id="ARBA00007663"/>
    </source>
</evidence>
<dbReference type="GO" id="GO:0006450">
    <property type="term" value="P:regulation of translational fidelity"/>
    <property type="evidence" value="ECO:0007669"/>
    <property type="project" value="TreeGrafter"/>
</dbReference>
<proteinExistence type="inferred from homology"/>
<reference evidence="13" key="1">
    <citation type="submission" date="2018-05" db="EMBL/GenBank/DDBJ databases">
        <authorList>
            <person name="Lanie J.A."/>
            <person name="Ng W.-L."/>
            <person name="Kazmierczak K.M."/>
            <person name="Andrzejewski T.M."/>
            <person name="Davidsen T.M."/>
            <person name="Wayne K.J."/>
            <person name="Tettelin H."/>
            <person name="Glass J.I."/>
            <person name="Rusch D."/>
            <person name="Podicherti R."/>
            <person name="Tsui H.-C.T."/>
            <person name="Winkler M.E."/>
        </authorList>
    </citation>
    <scope>NUCLEOTIDE SEQUENCE</scope>
</reference>
<keyword evidence="4" id="KW-0963">Cytoplasm</keyword>
<comment type="catalytic activity">
    <reaction evidence="11">
        <text>L-threonine + hydrogencarbonate + ATP = L-threonylcarbamoyladenylate + diphosphate + H2O</text>
        <dbReference type="Rhea" id="RHEA:36407"/>
        <dbReference type="ChEBI" id="CHEBI:15377"/>
        <dbReference type="ChEBI" id="CHEBI:17544"/>
        <dbReference type="ChEBI" id="CHEBI:30616"/>
        <dbReference type="ChEBI" id="CHEBI:33019"/>
        <dbReference type="ChEBI" id="CHEBI:57926"/>
        <dbReference type="ChEBI" id="CHEBI:73682"/>
        <dbReference type="EC" id="2.7.7.87"/>
    </reaction>
</comment>
<comment type="similarity">
    <text evidence="2">Belongs to the SUA5 family.</text>
</comment>
<dbReference type="SUPFAM" id="SSF55821">
    <property type="entry name" value="YrdC/RibB"/>
    <property type="match status" value="1"/>
</dbReference>
<evidence type="ECO:0000256" key="6">
    <source>
        <dbReference type="ARBA" id="ARBA00022694"/>
    </source>
</evidence>
<evidence type="ECO:0000259" key="12">
    <source>
        <dbReference type="PROSITE" id="PS51163"/>
    </source>
</evidence>
<dbReference type="EC" id="2.7.7.87" evidence="3"/>
<keyword evidence="8" id="KW-0547">Nucleotide-binding</keyword>
<keyword evidence="5" id="KW-0808">Transferase</keyword>
<evidence type="ECO:0000256" key="3">
    <source>
        <dbReference type="ARBA" id="ARBA00012584"/>
    </source>
</evidence>
<dbReference type="GO" id="GO:0005737">
    <property type="term" value="C:cytoplasm"/>
    <property type="evidence" value="ECO:0007669"/>
    <property type="project" value="UniProtKB-SubCell"/>
</dbReference>
<dbReference type="GO" id="GO:0003725">
    <property type="term" value="F:double-stranded RNA binding"/>
    <property type="evidence" value="ECO:0007669"/>
    <property type="project" value="InterPro"/>
</dbReference>
<feature type="domain" description="YrdC-like" evidence="12">
    <location>
        <begin position="11"/>
        <end position="191"/>
    </location>
</feature>
<dbReference type="PANTHER" id="PTHR17490">
    <property type="entry name" value="SUA5"/>
    <property type="match status" value="1"/>
</dbReference>
<dbReference type="InterPro" id="IPR006070">
    <property type="entry name" value="Sua5-like_dom"/>
</dbReference>
<evidence type="ECO:0000256" key="4">
    <source>
        <dbReference type="ARBA" id="ARBA00022490"/>
    </source>
</evidence>
<gene>
    <name evidence="13" type="ORF">METZ01_LOCUS79081</name>
</gene>
<evidence type="ECO:0000256" key="8">
    <source>
        <dbReference type="ARBA" id="ARBA00022741"/>
    </source>
</evidence>
<dbReference type="AlphaFoldDB" id="A0A381UFW5"/>
<evidence type="ECO:0000313" key="13">
    <source>
        <dbReference type="EMBL" id="SVA26227.1"/>
    </source>
</evidence>
<keyword evidence="9" id="KW-0067">ATP-binding</keyword>
<evidence type="ECO:0000256" key="9">
    <source>
        <dbReference type="ARBA" id="ARBA00022840"/>
    </source>
</evidence>
<keyword evidence="6" id="KW-0819">tRNA processing</keyword>
<dbReference type="GO" id="GO:0000049">
    <property type="term" value="F:tRNA binding"/>
    <property type="evidence" value="ECO:0007669"/>
    <property type="project" value="TreeGrafter"/>
</dbReference>
<dbReference type="EMBL" id="UINC01006221">
    <property type="protein sequence ID" value="SVA26227.1"/>
    <property type="molecule type" value="Genomic_DNA"/>
</dbReference>
<dbReference type="Pfam" id="PF01300">
    <property type="entry name" value="Sua5_yciO_yrdC"/>
    <property type="match status" value="1"/>
</dbReference>
<name>A0A381UFW5_9ZZZZ</name>